<feature type="signal peptide" evidence="2">
    <location>
        <begin position="1"/>
        <end position="22"/>
    </location>
</feature>
<evidence type="ECO:0000259" key="3">
    <source>
        <dbReference type="Pfam" id="PF13505"/>
    </source>
</evidence>
<keyword evidence="1 2" id="KW-0732">Signal</keyword>
<organism evidence="4 5">
    <name type="scientific">Sphingomonas naasensis</name>
    <dbReference type="NCBI Taxonomy" id="1344951"/>
    <lineage>
        <taxon>Bacteria</taxon>
        <taxon>Pseudomonadati</taxon>
        <taxon>Pseudomonadota</taxon>
        <taxon>Alphaproteobacteria</taxon>
        <taxon>Sphingomonadales</taxon>
        <taxon>Sphingomonadaceae</taxon>
        <taxon>Sphingomonas</taxon>
    </lineage>
</organism>
<reference evidence="4 5" key="1">
    <citation type="submission" date="2019-04" db="EMBL/GenBank/DDBJ databases">
        <title>Sphingomonas psychrotolerans sp. nov., isolated from soil in the Tianshan Mountains, Xinjiang, China.</title>
        <authorList>
            <person name="Luo Y."/>
            <person name="Sheng H."/>
        </authorList>
    </citation>
    <scope>NUCLEOTIDE SEQUENCE [LARGE SCALE GENOMIC DNA]</scope>
    <source>
        <strain evidence="4 5">KIS18-15</strain>
    </source>
</reference>
<dbReference type="RefSeq" id="WP_135982801.1">
    <property type="nucleotide sequence ID" value="NZ_JAASQM010000001.1"/>
</dbReference>
<protein>
    <submittedName>
        <fullName evidence="4">Porin family protein</fullName>
    </submittedName>
</protein>
<sequence>MRKLISCVLASLTMLGTHAASAQETPAPASKDFAGFRAEANIGYDRTGDDALYGEELGGLRVGGAIGYDAPLGNNFLVGIEAGIGWTVTGGVTVGPFATNDPTTFHVTGAHDADISVRLGTKIGPKTLAFVKAGWVDTAYRSEIVGEDYSFSSEGNDDNLRLGIGVEHRLGKSLYAKAEYRYTAGDAGRHQLLAGLGIRF</sequence>
<dbReference type="SUPFAM" id="SSF103515">
    <property type="entry name" value="Autotransporter"/>
    <property type="match status" value="1"/>
</dbReference>
<name>A0A4S1WS36_9SPHN</name>
<evidence type="ECO:0000313" key="5">
    <source>
        <dbReference type="Proteomes" id="UP000309848"/>
    </source>
</evidence>
<dbReference type="EMBL" id="SRXU01000001">
    <property type="protein sequence ID" value="TGX46204.1"/>
    <property type="molecule type" value="Genomic_DNA"/>
</dbReference>
<dbReference type="OrthoDB" id="8222426at2"/>
<dbReference type="Gene3D" id="2.40.160.20">
    <property type="match status" value="1"/>
</dbReference>
<dbReference type="Pfam" id="PF13505">
    <property type="entry name" value="OMP_b-brl"/>
    <property type="match status" value="1"/>
</dbReference>
<dbReference type="InterPro" id="IPR027385">
    <property type="entry name" value="Beta-barrel_OMP"/>
</dbReference>
<evidence type="ECO:0000256" key="2">
    <source>
        <dbReference type="SAM" id="SignalP"/>
    </source>
</evidence>
<comment type="caution">
    <text evidence="4">The sequence shown here is derived from an EMBL/GenBank/DDBJ whole genome shotgun (WGS) entry which is preliminary data.</text>
</comment>
<evidence type="ECO:0000313" key="4">
    <source>
        <dbReference type="EMBL" id="TGX46204.1"/>
    </source>
</evidence>
<feature type="domain" description="Outer membrane protein beta-barrel" evidence="3">
    <location>
        <begin position="19"/>
        <end position="200"/>
    </location>
</feature>
<dbReference type="AlphaFoldDB" id="A0A4S1WS36"/>
<proteinExistence type="predicted"/>
<gene>
    <name evidence="4" type="ORF">E5A74_03335</name>
</gene>
<accession>A0A4S1WS36</accession>
<dbReference type="Proteomes" id="UP000309848">
    <property type="component" value="Unassembled WGS sequence"/>
</dbReference>
<feature type="chain" id="PRO_5020293472" evidence="2">
    <location>
        <begin position="23"/>
        <end position="200"/>
    </location>
</feature>
<dbReference type="InterPro" id="IPR036709">
    <property type="entry name" value="Autotransporte_beta_dom_sf"/>
</dbReference>
<keyword evidence="5" id="KW-1185">Reference proteome</keyword>
<evidence type="ECO:0000256" key="1">
    <source>
        <dbReference type="ARBA" id="ARBA00022729"/>
    </source>
</evidence>